<dbReference type="PROSITE" id="PS51257">
    <property type="entry name" value="PROKAR_LIPOPROTEIN"/>
    <property type="match status" value="1"/>
</dbReference>
<evidence type="ECO:0000313" key="3">
    <source>
        <dbReference type="Proteomes" id="UP000638732"/>
    </source>
</evidence>
<sequence length="426" mass="47354">MTLVRNHRLPLSGNKYKLLILSVVFWAAACSPKTQPIVNKPQPSVTPPAAKPAEKPVATTPVKAAKPAPQKVSGIAMLLPFNLDNLNQGGKYSKADLQKANMAVEYYQGFKLALDSLTSNGYNYRLQLLDSKDQPAEARNLSLNPKLYNNDLIVGPIFPDGIKAFNSTNTGITKKPVLSPLSPASPSGFHSPLLITAIPPLDYHAKRAAQYVYERLKAKKVFVLKSGFSVDNNYLTPFKQQLDSLSKQHVKLIPLTVVRGDLKPLLPQLSKTEDNVFVLPSTNQAFLQVTLRALDTLAKAYPVVLIGHPSWEKLTFLRADALQRLKTVITSSDHVNYKSGSMIGFIKAYRKAYHLEPSEFSIKGFDEGFYFGELLAQSETGTLKPETLDFEGLHNKFHFVKKPTTGWVNTHVYILKYTNFELKAIE</sequence>
<dbReference type="CDD" id="cd06268">
    <property type="entry name" value="PBP1_ABC_transporter_LIVBP-like"/>
    <property type="match status" value="1"/>
</dbReference>
<dbReference type="Gene3D" id="3.40.50.2300">
    <property type="match status" value="2"/>
</dbReference>
<evidence type="ECO:0000313" key="2">
    <source>
        <dbReference type="EMBL" id="NCD70921.1"/>
    </source>
</evidence>
<name>A0A965ZJQ1_9SPHI</name>
<gene>
    <name evidence="2" type="ORF">GSY63_16265</name>
</gene>
<protein>
    <submittedName>
        <fullName evidence="2">ABC transporter substrate-binding protein</fullName>
    </submittedName>
</protein>
<keyword evidence="3" id="KW-1185">Reference proteome</keyword>
<evidence type="ECO:0000256" key="1">
    <source>
        <dbReference type="SAM" id="MobiDB-lite"/>
    </source>
</evidence>
<reference evidence="2" key="1">
    <citation type="submission" date="2020-01" db="EMBL/GenBank/DDBJ databases">
        <authorList>
            <person name="Seo Y.L."/>
        </authorList>
    </citation>
    <scope>NUCLEOTIDE SEQUENCE</scope>
    <source>
        <strain evidence="2">R11</strain>
    </source>
</reference>
<proteinExistence type="predicted"/>
<organism evidence="2 3">
    <name type="scientific">Mucilaginibacter agri</name>
    <dbReference type="NCBI Taxonomy" id="2695265"/>
    <lineage>
        <taxon>Bacteria</taxon>
        <taxon>Pseudomonadati</taxon>
        <taxon>Bacteroidota</taxon>
        <taxon>Sphingobacteriia</taxon>
        <taxon>Sphingobacteriales</taxon>
        <taxon>Sphingobacteriaceae</taxon>
        <taxon>Mucilaginibacter</taxon>
    </lineage>
</organism>
<reference evidence="2" key="2">
    <citation type="submission" date="2020-10" db="EMBL/GenBank/DDBJ databases">
        <title>Mucilaginibacter sp. nov., isolated from soil.</title>
        <authorList>
            <person name="Jeon C.O."/>
        </authorList>
    </citation>
    <scope>NUCLEOTIDE SEQUENCE</scope>
    <source>
        <strain evidence="2">R11</strain>
    </source>
</reference>
<feature type="region of interest" description="Disordered" evidence="1">
    <location>
        <begin position="37"/>
        <end position="61"/>
    </location>
</feature>
<dbReference type="SUPFAM" id="SSF53822">
    <property type="entry name" value="Periplasmic binding protein-like I"/>
    <property type="match status" value="1"/>
</dbReference>
<dbReference type="InterPro" id="IPR028082">
    <property type="entry name" value="Peripla_BP_I"/>
</dbReference>
<dbReference type="Proteomes" id="UP000638732">
    <property type="component" value="Unassembled WGS sequence"/>
</dbReference>
<comment type="caution">
    <text evidence="2">The sequence shown here is derived from an EMBL/GenBank/DDBJ whole genome shotgun (WGS) entry which is preliminary data.</text>
</comment>
<dbReference type="EMBL" id="WWEO01000043">
    <property type="protein sequence ID" value="NCD70921.1"/>
    <property type="molecule type" value="Genomic_DNA"/>
</dbReference>
<dbReference type="AlphaFoldDB" id="A0A965ZJQ1"/>
<accession>A0A965ZJQ1</accession>